<dbReference type="InterPro" id="IPR036047">
    <property type="entry name" value="F-box-like_dom_sf"/>
</dbReference>
<evidence type="ECO:0000313" key="2">
    <source>
        <dbReference type="EMBL" id="CAA0382211.1"/>
    </source>
</evidence>
<reference evidence="3" key="2">
    <citation type="submission" date="2016-03" db="EMBL/GenBank/DDBJ databases">
        <title>Full-length assembly of Arabidopsis thaliana Ler reveals the complement of translocations and inversions.</title>
        <authorList>
            <person name="Zapata L."/>
            <person name="Schneeberger K."/>
            <person name="Ossowski S."/>
        </authorList>
    </citation>
    <scope>NUCLEOTIDE SEQUENCE [LARGE SCALE GENOMIC DNA]</scope>
    <source>
        <tissue evidence="3">Leaf</tissue>
    </source>
</reference>
<dbReference type="Proteomes" id="UP000078284">
    <property type="component" value="Chromosome 3"/>
</dbReference>
<dbReference type="PANTHER" id="PTHR31900">
    <property type="entry name" value="F-BOX/RNI SUPERFAMILY PROTEIN-RELATED"/>
    <property type="match status" value="1"/>
</dbReference>
<evidence type="ECO:0000313" key="4">
    <source>
        <dbReference type="EMBL" id="VYS57162.1"/>
    </source>
</evidence>
<dbReference type="SUPFAM" id="SSF81383">
    <property type="entry name" value="F-box domain"/>
    <property type="match status" value="1"/>
</dbReference>
<sequence length="179" mass="20664">MYPKAKATRVCSDAARINDLPDDLLATVLSFVPTKDAVATSILSKRWRPIWKRAVNLESDCVELCAICALDCFSFILMRSSKLRVLRFKQKRCCCNLLREKWKQPDFVPLSLYRSLEAFEWIGFKGREKTEKKAAFHILRNACNLKTMAITTSNTFQENTNILIDFDRMCTNCRISIKP</sequence>
<gene>
    <name evidence="3" type="ordered locus">AXX17_At3g12910</name>
    <name evidence="4" type="ORF">AN1_LOCUS12612</name>
    <name evidence="2" type="ORF">C24_LOCUS12443</name>
</gene>
<reference evidence="4 6" key="3">
    <citation type="submission" date="2019-11" db="EMBL/GenBank/DDBJ databases">
        <authorList>
            <person name="Jiao W.-B."/>
            <person name="Schneeberger K."/>
        </authorList>
    </citation>
    <scope>NUCLEOTIDE SEQUENCE [LARGE SCALE GENOMIC DNA]</scope>
    <source>
        <strain evidence="6">cv. An-1</strain>
        <strain evidence="7">cv. C24</strain>
    </source>
</reference>
<feature type="domain" description="F-box" evidence="1">
    <location>
        <begin position="14"/>
        <end position="50"/>
    </location>
</feature>
<dbReference type="SMART" id="SM00579">
    <property type="entry name" value="FBD"/>
    <property type="match status" value="1"/>
</dbReference>
<dbReference type="OrthoDB" id="1095281at2759"/>
<dbReference type="PROSITE" id="PS50181">
    <property type="entry name" value="FBOX"/>
    <property type="match status" value="1"/>
</dbReference>
<evidence type="ECO:0000313" key="6">
    <source>
        <dbReference type="Proteomes" id="UP000426265"/>
    </source>
</evidence>
<dbReference type="InterPro" id="IPR006566">
    <property type="entry name" value="FBD"/>
</dbReference>
<dbReference type="InterPro" id="IPR001810">
    <property type="entry name" value="F-box_dom"/>
</dbReference>
<dbReference type="EMBL" id="CACRSJ010000106">
    <property type="protein sequence ID" value="VYS57162.1"/>
    <property type="molecule type" value="Genomic_DNA"/>
</dbReference>
<dbReference type="EMBL" id="LUHQ01000003">
    <property type="protein sequence ID" value="OAP02655.1"/>
    <property type="molecule type" value="Genomic_DNA"/>
</dbReference>
<dbReference type="SMART" id="SM00256">
    <property type="entry name" value="FBOX"/>
    <property type="match status" value="1"/>
</dbReference>
<dbReference type="InterPro" id="IPR050232">
    <property type="entry name" value="FBL13/AtMIF1-like"/>
</dbReference>
<dbReference type="AlphaFoldDB" id="A0A178VBH0"/>
<dbReference type="Proteomes" id="UP000434276">
    <property type="component" value="Unassembled WGS sequence"/>
</dbReference>
<dbReference type="Pfam" id="PF08387">
    <property type="entry name" value="FBD"/>
    <property type="match status" value="1"/>
</dbReference>
<evidence type="ECO:0000313" key="3">
    <source>
        <dbReference type="EMBL" id="OAP02655.1"/>
    </source>
</evidence>
<dbReference type="Gene3D" id="1.20.1280.50">
    <property type="match status" value="1"/>
</dbReference>
<dbReference type="Proteomes" id="UP000426265">
    <property type="component" value="Unassembled WGS sequence"/>
</dbReference>
<accession>A0A178VBH0</accession>
<dbReference type="CDD" id="cd22160">
    <property type="entry name" value="F-box_AtFBL13-like"/>
    <property type="match status" value="1"/>
</dbReference>
<reference evidence="5" key="1">
    <citation type="journal article" date="2016" name="Proc. Natl. Acad. Sci. U.S.A.">
        <title>Chromosome-level assembly of Arabidopsis thaliana Ler reveals the extent of translocation and inversion polymorphisms.</title>
        <authorList>
            <person name="Zapata L."/>
            <person name="Ding J."/>
            <person name="Willing E.M."/>
            <person name="Hartwig B."/>
            <person name="Bezdan D."/>
            <person name="Jiao W.B."/>
            <person name="Patel V."/>
            <person name="Velikkakam James G."/>
            <person name="Koornneef M."/>
            <person name="Ossowski S."/>
            <person name="Schneeberger K."/>
        </authorList>
    </citation>
    <scope>NUCLEOTIDE SEQUENCE [LARGE SCALE GENOMIC DNA]</scope>
    <source>
        <strain evidence="5">cv. Landsberg erecta</strain>
    </source>
</reference>
<dbReference type="RefSeq" id="NP_001319533.1">
    <property type="nucleotide sequence ID" value="NM_001338011.1"/>
</dbReference>
<organism evidence="3 5">
    <name type="scientific">Arabidopsis thaliana</name>
    <name type="common">Mouse-ear cress</name>
    <dbReference type="NCBI Taxonomy" id="3702"/>
    <lineage>
        <taxon>Eukaryota</taxon>
        <taxon>Viridiplantae</taxon>
        <taxon>Streptophyta</taxon>
        <taxon>Embryophyta</taxon>
        <taxon>Tracheophyta</taxon>
        <taxon>Spermatophyta</taxon>
        <taxon>Magnoliopsida</taxon>
        <taxon>eudicotyledons</taxon>
        <taxon>Gunneridae</taxon>
        <taxon>Pentapetalae</taxon>
        <taxon>rosids</taxon>
        <taxon>malvids</taxon>
        <taxon>Brassicales</taxon>
        <taxon>Brassicaceae</taxon>
        <taxon>Camelineae</taxon>
        <taxon>Arabidopsis</taxon>
    </lineage>
</organism>
<evidence type="ECO:0000313" key="5">
    <source>
        <dbReference type="Proteomes" id="UP000078284"/>
    </source>
</evidence>
<protein>
    <recommendedName>
        <fullName evidence="1">F-box domain-containing protein</fullName>
    </recommendedName>
</protein>
<name>A0A178VBH0_ARATH</name>
<evidence type="ECO:0000259" key="1">
    <source>
        <dbReference type="PROSITE" id="PS50181"/>
    </source>
</evidence>
<evidence type="ECO:0000313" key="7">
    <source>
        <dbReference type="Proteomes" id="UP000434276"/>
    </source>
</evidence>
<dbReference type="KEGG" id="ath:AT3G12840"/>
<accession>A0A5S9XC38</accession>
<dbReference type="EMBL" id="CACSHJ010000089">
    <property type="protein sequence ID" value="CAA0382211.1"/>
    <property type="molecule type" value="Genomic_DNA"/>
</dbReference>
<dbReference type="ExpressionAtlas" id="A0A178VBH0">
    <property type="expression patterns" value="baseline and differential"/>
</dbReference>
<dbReference type="InterPro" id="IPR053781">
    <property type="entry name" value="F-box_AtFBL13-like"/>
</dbReference>
<dbReference type="PANTHER" id="PTHR31900:SF30">
    <property type="entry name" value="SUPERFAMILY PROTEIN, PUTATIVE-RELATED"/>
    <property type="match status" value="1"/>
</dbReference>
<dbReference type="Pfam" id="PF00646">
    <property type="entry name" value="F-box"/>
    <property type="match status" value="1"/>
</dbReference>
<proteinExistence type="predicted"/>